<protein>
    <submittedName>
        <fullName evidence="1">Uncharacterized protein</fullName>
    </submittedName>
</protein>
<reference evidence="1 2" key="1">
    <citation type="submission" date="2019-05" db="EMBL/GenBank/DDBJ databases">
        <title>Another draft genome of Portunus trituberculatus and its Hox gene families provides insights of decapod evolution.</title>
        <authorList>
            <person name="Jeong J.-H."/>
            <person name="Song I."/>
            <person name="Kim S."/>
            <person name="Choi T."/>
            <person name="Kim D."/>
            <person name="Ryu S."/>
            <person name="Kim W."/>
        </authorList>
    </citation>
    <scope>NUCLEOTIDE SEQUENCE [LARGE SCALE GENOMIC DNA]</scope>
    <source>
        <tissue evidence="1">Muscle</tissue>
    </source>
</reference>
<name>A0A5B7JNP5_PORTR</name>
<evidence type="ECO:0000313" key="1">
    <source>
        <dbReference type="EMBL" id="MPC93964.1"/>
    </source>
</evidence>
<organism evidence="1 2">
    <name type="scientific">Portunus trituberculatus</name>
    <name type="common">Swimming crab</name>
    <name type="synonym">Neptunus trituberculatus</name>
    <dbReference type="NCBI Taxonomy" id="210409"/>
    <lineage>
        <taxon>Eukaryota</taxon>
        <taxon>Metazoa</taxon>
        <taxon>Ecdysozoa</taxon>
        <taxon>Arthropoda</taxon>
        <taxon>Crustacea</taxon>
        <taxon>Multicrustacea</taxon>
        <taxon>Malacostraca</taxon>
        <taxon>Eumalacostraca</taxon>
        <taxon>Eucarida</taxon>
        <taxon>Decapoda</taxon>
        <taxon>Pleocyemata</taxon>
        <taxon>Brachyura</taxon>
        <taxon>Eubrachyura</taxon>
        <taxon>Portunoidea</taxon>
        <taxon>Portunidae</taxon>
        <taxon>Portuninae</taxon>
        <taxon>Portunus</taxon>
    </lineage>
</organism>
<gene>
    <name evidence="1" type="ORF">E2C01_089112</name>
</gene>
<accession>A0A5B7JNP5</accession>
<dbReference type="Proteomes" id="UP000324222">
    <property type="component" value="Unassembled WGS sequence"/>
</dbReference>
<sequence length="75" mass="8694">MLRYAIPVDKMTQVTLTIVKGRVYHATHYGHTKPNLSHPGEEISKLLRHLNVHLWVSVMYDRRVPSTPVCTNRVM</sequence>
<comment type="caution">
    <text evidence="1">The sequence shown here is derived from an EMBL/GenBank/DDBJ whole genome shotgun (WGS) entry which is preliminary data.</text>
</comment>
<dbReference type="AlphaFoldDB" id="A0A5B7JNP5"/>
<dbReference type="EMBL" id="VSRR010096782">
    <property type="protein sequence ID" value="MPC93964.1"/>
    <property type="molecule type" value="Genomic_DNA"/>
</dbReference>
<evidence type="ECO:0000313" key="2">
    <source>
        <dbReference type="Proteomes" id="UP000324222"/>
    </source>
</evidence>
<keyword evidence="2" id="KW-1185">Reference proteome</keyword>
<proteinExistence type="predicted"/>